<dbReference type="InterPro" id="IPR023247">
    <property type="entry name" value="IC97/Dnai7-like"/>
</dbReference>
<sequence>MNETRISMEEVMLDSIDAMKLIDELQTLIADLDDGYKDRQRYRDIMQELRELVQEKVDRACVETLSKAVHLADKETANLQRTWGNNWLSLCMWGNLSKNPRIKRYSFDKAGISFDIPKFLTLSECAFRIVFMKFDTYSVTSPSAVPKSVPRKPPSPTPEETTPKKPRKTKSGDLPAKAEEKPTPVHDVQYFVIEL</sequence>
<evidence type="ECO:0000313" key="5">
    <source>
        <dbReference type="Proteomes" id="UP000281553"/>
    </source>
</evidence>
<evidence type="ECO:0000313" key="4">
    <source>
        <dbReference type="EMBL" id="VDN16960.1"/>
    </source>
</evidence>
<dbReference type="PANTHER" id="PTHR20929:SF11">
    <property type="entry name" value="DYNEIN AXONEMAL INTERMEDIATE CHAIN 7"/>
    <property type="match status" value="1"/>
</dbReference>
<feature type="domain" description="IC97/Casc1 N-terminal" evidence="3">
    <location>
        <begin position="3"/>
        <end position="101"/>
    </location>
</feature>
<proteinExistence type="inferred from homology"/>
<evidence type="ECO:0000256" key="2">
    <source>
        <dbReference type="SAM" id="MobiDB-lite"/>
    </source>
</evidence>
<dbReference type="EMBL" id="UYRU01067710">
    <property type="protein sequence ID" value="VDN16960.1"/>
    <property type="molecule type" value="Genomic_DNA"/>
</dbReference>
<evidence type="ECO:0000259" key="3">
    <source>
        <dbReference type="Pfam" id="PF15927"/>
    </source>
</evidence>
<dbReference type="OrthoDB" id="6282726at2759"/>
<accession>A0A3P7LUN6</accession>
<comment type="similarity">
    <text evidence="1">Belongs to the DNAI7 family.</text>
</comment>
<dbReference type="GO" id="GO:0005930">
    <property type="term" value="C:axoneme"/>
    <property type="evidence" value="ECO:0007669"/>
    <property type="project" value="TreeGrafter"/>
</dbReference>
<dbReference type="InterPro" id="IPR031826">
    <property type="entry name" value="IC97/Casc1_N"/>
</dbReference>
<dbReference type="Proteomes" id="UP000281553">
    <property type="component" value="Unassembled WGS sequence"/>
</dbReference>
<dbReference type="Pfam" id="PF15927">
    <property type="entry name" value="Casc1_N"/>
    <property type="match status" value="1"/>
</dbReference>
<dbReference type="GO" id="GO:0008017">
    <property type="term" value="F:microtubule binding"/>
    <property type="evidence" value="ECO:0007669"/>
    <property type="project" value="TreeGrafter"/>
</dbReference>
<evidence type="ECO:0000256" key="1">
    <source>
        <dbReference type="ARBA" id="ARBA00024332"/>
    </source>
</evidence>
<dbReference type="PRINTS" id="PR02043">
    <property type="entry name" value="CANCERSCCP1"/>
</dbReference>
<dbReference type="PANTHER" id="PTHR20929">
    <property type="entry name" value="LUNG ADENOMA SUSCEPTIBILITY 1-RELATED"/>
    <property type="match status" value="1"/>
</dbReference>
<protein>
    <recommendedName>
        <fullName evidence="3">IC97/Casc1 N-terminal domain-containing protein</fullName>
    </recommendedName>
</protein>
<dbReference type="GO" id="GO:0048487">
    <property type="term" value="F:beta-tubulin binding"/>
    <property type="evidence" value="ECO:0007669"/>
    <property type="project" value="TreeGrafter"/>
</dbReference>
<dbReference type="AlphaFoldDB" id="A0A3P7LUN6"/>
<keyword evidence="5" id="KW-1185">Reference proteome</keyword>
<organism evidence="4 5">
    <name type="scientific">Dibothriocephalus latus</name>
    <name type="common">Fish tapeworm</name>
    <name type="synonym">Diphyllobothrium latum</name>
    <dbReference type="NCBI Taxonomy" id="60516"/>
    <lineage>
        <taxon>Eukaryota</taxon>
        <taxon>Metazoa</taxon>
        <taxon>Spiralia</taxon>
        <taxon>Lophotrochozoa</taxon>
        <taxon>Platyhelminthes</taxon>
        <taxon>Cestoda</taxon>
        <taxon>Eucestoda</taxon>
        <taxon>Diphyllobothriidea</taxon>
        <taxon>Diphyllobothriidae</taxon>
        <taxon>Dibothriocephalus</taxon>
    </lineage>
</organism>
<gene>
    <name evidence="4" type="ORF">DILT_LOCUS12791</name>
</gene>
<name>A0A3P7LUN6_DIBLA</name>
<reference evidence="4 5" key="1">
    <citation type="submission" date="2018-11" db="EMBL/GenBank/DDBJ databases">
        <authorList>
            <consortium name="Pathogen Informatics"/>
        </authorList>
    </citation>
    <scope>NUCLEOTIDE SEQUENCE [LARGE SCALE GENOMIC DNA]</scope>
</reference>
<feature type="region of interest" description="Disordered" evidence="2">
    <location>
        <begin position="140"/>
        <end position="183"/>
    </location>
</feature>